<comment type="caution">
    <text evidence="3">The sequence shown here is derived from an EMBL/GenBank/DDBJ whole genome shotgun (WGS) entry which is preliminary data.</text>
</comment>
<organism evidence="3 4">
    <name type="scientific">Kitasatospora viridis</name>
    <dbReference type="NCBI Taxonomy" id="281105"/>
    <lineage>
        <taxon>Bacteria</taxon>
        <taxon>Bacillati</taxon>
        <taxon>Actinomycetota</taxon>
        <taxon>Actinomycetes</taxon>
        <taxon>Kitasatosporales</taxon>
        <taxon>Streptomycetaceae</taxon>
        <taxon>Kitasatospora</taxon>
    </lineage>
</organism>
<feature type="compositionally biased region" description="Pro residues" evidence="1">
    <location>
        <begin position="1"/>
        <end position="10"/>
    </location>
</feature>
<proteinExistence type="predicted"/>
<dbReference type="EMBL" id="VIWT01000001">
    <property type="protein sequence ID" value="TWG01110.1"/>
    <property type="molecule type" value="Genomic_DNA"/>
</dbReference>
<evidence type="ECO:0000313" key="4">
    <source>
        <dbReference type="Proteomes" id="UP000317940"/>
    </source>
</evidence>
<evidence type="ECO:0000256" key="1">
    <source>
        <dbReference type="SAM" id="MobiDB-lite"/>
    </source>
</evidence>
<feature type="region of interest" description="Disordered" evidence="1">
    <location>
        <begin position="66"/>
        <end position="89"/>
    </location>
</feature>
<feature type="region of interest" description="Disordered" evidence="1">
    <location>
        <begin position="1"/>
        <end position="24"/>
    </location>
</feature>
<accession>A0A561UP36</accession>
<name>A0A561UP36_9ACTN</name>
<evidence type="ECO:0000256" key="2">
    <source>
        <dbReference type="SAM" id="Phobius"/>
    </source>
</evidence>
<keyword evidence="2" id="KW-0472">Membrane</keyword>
<gene>
    <name evidence="3" type="ORF">FHX73_114997</name>
</gene>
<dbReference type="RefSeq" id="WP_145907112.1">
    <property type="nucleotide sequence ID" value="NZ_BAAAMZ010000038.1"/>
</dbReference>
<dbReference type="AlphaFoldDB" id="A0A561UP36"/>
<reference evidence="3 4" key="1">
    <citation type="submission" date="2019-06" db="EMBL/GenBank/DDBJ databases">
        <title>Sequencing the genomes of 1000 actinobacteria strains.</title>
        <authorList>
            <person name="Klenk H.-P."/>
        </authorList>
    </citation>
    <scope>NUCLEOTIDE SEQUENCE [LARGE SCALE GENOMIC DNA]</scope>
    <source>
        <strain evidence="3 4">DSM 44826</strain>
    </source>
</reference>
<keyword evidence="2" id="KW-1133">Transmembrane helix</keyword>
<keyword evidence="4" id="KW-1185">Reference proteome</keyword>
<dbReference type="Proteomes" id="UP000317940">
    <property type="component" value="Unassembled WGS sequence"/>
</dbReference>
<evidence type="ECO:0000313" key="3">
    <source>
        <dbReference type="EMBL" id="TWG01110.1"/>
    </source>
</evidence>
<protein>
    <submittedName>
        <fullName evidence="3">Uncharacterized protein</fullName>
    </submittedName>
</protein>
<feature type="transmembrane region" description="Helical" evidence="2">
    <location>
        <begin position="39"/>
        <end position="58"/>
    </location>
</feature>
<sequence>MTPQEPPTDGHPPQTHQHATASGSGQVYQAGRDLIVKRVLLNAPSVLVLVLALVWYLTVYQPGRTPSPAAAPAPGTAAGSLPSSSASQSSQPIRVALGYDRNHVDNFSSSMPNCSHWVFNRPLSSLLAPTDDAVDETWARQAGGIDLSATNLNLIVQSAPGMAGVSVNGVHVIIVGRVKPVTGTMIQGGSCGASGSPRYFTVALASDQHTLTPVAGTPLPGVTVPPAAFPFKVSPTDIETFQIRATPDAGASDTVGCNCLIRWKLAVDWFYEGTFGTWLVDDNGQPFQTQSGGSMSYWQDQEGQWKEI</sequence>
<keyword evidence="2" id="KW-0812">Transmembrane</keyword>
<dbReference type="OrthoDB" id="3359627at2"/>
<feature type="compositionally biased region" description="Polar residues" evidence="1">
    <location>
        <begin position="14"/>
        <end position="24"/>
    </location>
</feature>